<evidence type="ECO:0000256" key="3">
    <source>
        <dbReference type="ARBA" id="ARBA00022989"/>
    </source>
</evidence>
<dbReference type="SUPFAM" id="SSF103473">
    <property type="entry name" value="MFS general substrate transporter"/>
    <property type="match status" value="2"/>
</dbReference>
<dbReference type="InterPro" id="IPR011701">
    <property type="entry name" value="MFS"/>
</dbReference>
<dbReference type="HOGENOM" id="CLU_000960_22_1_1"/>
<feature type="transmembrane region" description="Helical" evidence="6">
    <location>
        <begin position="574"/>
        <end position="592"/>
    </location>
</feature>
<dbReference type="PANTHER" id="PTHR23501:SF198">
    <property type="entry name" value="AZOLE RESISTANCE PROTEIN 1-RELATED"/>
    <property type="match status" value="1"/>
</dbReference>
<feature type="transmembrane region" description="Helical" evidence="6">
    <location>
        <begin position="411"/>
        <end position="430"/>
    </location>
</feature>
<feature type="region of interest" description="Disordered" evidence="5">
    <location>
        <begin position="69"/>
        <end position="95"/>
    </location>
</feature>
<feature type="transmembrane region" description="Helical" evidence="6">
    <location>
        <begin position="200"/>
        <end position="221"/>
    </location>
</feature>
<dbReference type="PROSITE" id="PS50850">
    <property type="entry name" value="MFS"/>
    <property type="match status" value="1"/>
</dbReference>
<dbReference type="PANTHER" id="PTHR23501">
    <property type="entry name" value="MAJOR FACILITATOR SUPERFAMILY"/>
    <property type="match status" value="1"/>
</dbReference>
<dbReference type="CDD" id="cd17502">
    <property type="entry name" value="MFS_Azr1_MDR_like"/>
    <property type="match status" value="1"/>
</dbReference>
<evidence type="ECO:0000256" key="6">
    <source>
        <dbReference type="SAM" id="Phobius"/>
    </source>
</evidence>
<feature type="domain" description="Major facilitator superfamily (MFS) profile" evidence="7">
    <location>
        <begin position="110"/>
        <end position="600"/>
    </location>
</feature>
<feature type="transmembrane region" description="Helical" evidence="6">
    <location>
        <begin position="175"/>
        <end position="194"/>
    </location>
</feature>
<feature type="transmembrane region" description="Helical" evidence="6">
    <location>
        <begin position="437"/>
        <end position="456"/>
    </location>
</feature>
<proteinExistence type="predicted"/>
<dbReference type="InterPro" id="IPR020846">
    <property type="entry name" value="MFS_dom"/>
</dbReference>
<dbReference type="Pfam" id="PF07690">
    <property type="entry name" value="MFS_1"/>
    <property type="match status" value="1"/>
</dbReference>
<gene>
    <name evidence="8" type="ORF">GQ26_0700170</name>
</gene>
<evidence type="ECO:0000256" key="2">
    <source>
        <dbReference type="ARBA" id="ARBA00022692"/>
    </source>
</evidence>
<evidence type="ECO:0000256" key="5">
    <source>
        <dbReference type="SAM" id="MobiDB-lite"/>
    </source>
</evidence>
<dbReference type="EMBL" id="JPOX01000070">
    <property type="protein sequence ID" value="KFX41137.1"/>
    <property type="molecule type" value="Genomic_DNA"/>
</dbReference>
<accession>A0A093ULH4</accession>
<feature type="transmembrane region" description="Helical" evidence="6">
    <location>
        <begin position="233"/>
        <end position="259"/>
    </location>
</feature>
<feature type="region of interest" description="Disordered" evidence="5">
    <location>
        <begin position="1"/>
        <end position="26"/>
    </location>
</feature>
<comment type="caution">
    <text evidence="8">The sequence shown here is derived from an EMBL/GenBank/DDBJ whole genome shotgun (WGS) entry which is preliminary data.</text>
</comment>
<evidence type="ECO:0000259" key="7">
    <source>
        <dbReference type="PROSITE" id="PS50850"/>
    </source>
</evidence>
<dbReference type="InterPro" id="IPR036259">
    <property type="entry name" value="MFS_trans_sf"/>
</dbReference>
<organism evidence="8">
    <name type="scientific">Talaromyces marneffei PM1</name>
    <dbReference type="NCBI Taxonomy" id="1077442"/>
    <lineage>
        <taxon>Eukaryota</taxon>
        <taxon>Fungi</taxon>
        <taxon>Dikarya</taxon>
        <taxon>Ascomycota</taxon>
        <taxon>Pezizomycotina</taxon>
        <taxon>Eurotiomycetes</taxon>
        <taxon>Eurotiomycetidae</taxon>
        <taxon>Eurotiales</taxon>
        <taxon>Trichocomaceae</taxon>
        <taxon>Talaromyces</taxon>
        <taxon>Talaromyces sect. Talaromyces</taxon>
    </lineage>
</organism>
<name>A0A093ULH4_TALMA</name>
<sequence>MKTVGDGEGADTSGFDNQALHDTPPRACHCAPQSVKDGKDGAIQLTHSIGMEHAANRKDTAATSDMTNIEEQAPHGTSLRAAQNEKGDNKEPGTLTDGAEYPTGFKFGLIILALSAVIVLVNLDMNIVATAVPAITDHFHTVADVGWYAAAFRLTLCAFQFIFGKTYFLFPVKSIFLTANIVFLFGSALCATATSSTMLVIGRAVTGLGAAGLNAGLFNILVQSIPLQVRPIWLGLGSGLEGVSMLSGPLLGGILVQYADWRWCFYINLTLGSLAALLTLFCIHDKPKTTSSAQMTTTQKISDIDIVSNLIFIPAMVTLFLALSWGGTKYKWGSGIIICLLVTAGVLLIVFVVNQFRRGDRAALPPRLMRHRSVAAGFLFMLFMNSAGQSFEYYLPTYYQTVQGYTPAQSSYLLLPFIILGSIGAVLAGFCVSELGYYTPFLLAGTVIMTIGAGLVTTLNVHTNLAKLIGYTCIWGIGYGISFGMSSLAVQTVLAPDDVPLGLSFIFFAQSFGPSLAIVIGELIFQAKLNASLMSVKGVNLLGINDGLKEFVKSVPPTKAEEVLEIISNSLDGVWYFVVSLAGATVIGSLLMEWRSVKRENAQGSNN</sequence>
<dbReference type="GO" id="GO:0022857">
    <property type="term" value="F:transmembrane transporter activity"/>
    <property type="evidence" value="ECO:0007669"/>
    <property type="project" value="InterPro"/>
</dbReference>
<keyword evidence="4 6" id="KW-0472">Membrane</keyword>
<evidence type="ECO:0000313" key="8">
    <source>
        <dbReference type="EMBL" id="KFX41137.1"/>
    </source>
</evidence>
<feature type="transmembrane region" description="Helical" evidence="6">
    <location>
        <begin position="304"/>
        <end position="326"/>
    </location>
</feature>
<evidence type="ECO:0000256" key="4">
    <source>
        <dbReference type="ARBA" id="ARBA00023136"/>
    </source>
</evidence>
<dbReference type="Gene3D" id="1.20.1720.10">
    <property type="entry name" value="Multidrug resistance protein D"/>
    <property type="match status" value="1"/>
</dbReference>
<keyword evidence="2 6" id="KW-0812">Transmembrane</keyword>
<dbReference type="AlphaFoldDB" id="A0A093ULH4"/>
<feature type="transmembrane region" description="Helical" evidence="6">
    <location>
        <begin position="502"/>
        <end position="525"/>
    </location>
</feature>
<feature type="transmembrane region" description="Helical" evidence="6">
    <location>
        <begin position="145"/>
        <end position="163"/>
    </location>
</feature>
<comment type="subcellular location">
    <subcellularLocation>
        <location evidence="1">Membrane</location>
        <topology evidence="1">Multi-pass membrane protein</topology>
    </subcellularLocation>
</comment>
<dbReference type="GO" id="GO:0005886">
    <property type="term" value="C:plasma membrane"/>
    <property type="evidence" value="ECO:0007669"/>
    <property type="project" value="TreeGrafter"/>
</dbReference>
<feature type="transmembrane region" description="Helical" evidence="6">
    <location>
        <begin position="265"/>
        <end position="283"/>
    </location>
</feature>
<evidence type="ECO:0000256" key="1">
    <source>
        <dbReference type="ARBA" id="ARBA00004141"/>
    </source>
</evidence>
<feature type="transmembrane region" description="Helical" evidence="6">
    <location>
        <begin position="107"/>
        <end position="125"/>
    </location>
</feature>
<dbReference type="eggNOG" id="KOG0254">
    <property type="taxonomic scope" value="Eukaryota"/>
</dbReference>
<dbReference type="Gene3D" id="1.20.1250.20">
    <property type="entry name" value="MFS general substrate transporter like domains"/>
    <property type="match status" value="1"/>
</dbReference>
<feature type="transmembrane region" description="Helical" evidence="6">
    <location>
        <begin position="468"/>
        <end position="490"/>
    </location>
</feature>
<feature type="transmembrane region" description="Helical" evidence="6">
    <location>
        <begin position="374"/>
        <end position="391"/>
    </location>
</feature>
<reference evidence="8" key="1">
    <citation type="journal article" date="2014" name="PLoS Genet.">
        <title>Signature Gene Expression Reveals Novel Clues to the Molecular Mechanisms of Dimorphic Transition in Penicillium marneffei.</title>
        <authorList>
            <person name="Yang E."/>
            <person name="Wang G."/>
            <person name="Cai J."/>
            <person name="Woo P.C."/>
            <person name="Lau S.K."/>
            <person name="Yuen K.-Y."/>
            <person name="Chow W.-N."/>
            <person name="Lin X."/>
        </authorList>
    </citation>
    <scope>NUCLEOTIDE SEQUENCE [LARGE SCALE GENOMIC DNA]</scope>
    <source>
        <strain evidence="8">PM1</strain>
    </source>
</reference>
<keyword evidence="3 6" id="KW-1133">Transmembrane helix</keyword>
<feature type="transmembrane region" description="Helical" evidence="6">
    <location>
        <begin position="332"/>
        <end position="353"/>
    </location>
</feature>
<protein>
    <submittedName>
        <fullName evidence="8">Putative HC-toxin efflux carrier TOXA</fullName>
    </submittedName>
</protein>